<evidence type="ECO:0000313" key="2">
    <source>
        <dbReference type="Proteomes" id="UP001056120"/>
    </source>
</evidence>
<protein>
    <submittedName>
        <fullName evidence="1">Uncharacterized protein</fullName>
    </submittedName>
</protein>
<dbReference type="EMBL" id="CM042018">
    <property type="protein sequence ID" value="KAI3827988.1"/>
    <property type="molecule type" value="Genomic_DNA"/>
</dbReference>
<keyword evidence="2" id="KW-1185">Reference proteome</keyword>
<sequence length="95" mass="10717">MDVVPAQRINRTHPLENVIVEPKKIDEALQHNSWIEAIHEELLQFKRQEVWTLVDLPLGQTAIGISCNDLSSRNIAISSKNENDAVDKPISSNMC</sequence>
<comment type="caution">
    <text evidence="1">The sequence shown here is derived from an EMBL/GenBank/DDBJ whole genome shotgun (WGS) entry which is preliminary data.</text>
</comment>
<name>A0ACB9K6U5_9ASTR</name>
<reference evidence="1 2" key="2">
    <citation type="journal article" date="2022" name="Mol. Ecol. Resour.">
        <title>The genomes of chicory, endive, great burdock and yacon provide insights into Asteraceae paleo-polyploidization history and plant inulin production.</title>
        <authorList>
            <person name="Fan W."/>
            <person name="Wang S."/>
            <person name="Wang H."/>
            <person name="Wang A."/>
            <person name="Jiang F."/>
            <person name="Liu H."/>
            <person name="Zhao H."/>
            <person name="Xu D."/>
            <person name="Zhang Y."/>
        </authorList>
    </citation>
    <scope>NUCLEOTIDE SEQUENCE [LARGE SCALE GENOMIC DNA]</scope>
    <source>
        <strain evidence="2">cv. Yunnan</strain>
        <tissue evidence="1">Leaves</tissue>
    </source>
</reference>
<proteinExistence type="predicted"/>
<dbReference type="Proteomes" id="UP001056120">
    <property type="component" value="Linkage Group LG01"/>
</dbReference>
<organism evidence="1 2">
    <name type="scientific">Smallanthus sonchifolius</name>
    <dbReference type="NCBI Taxonomy" id="185202"/>
    <lineage>
        <taxon>Eukaryota</taxon>
        <taxon>Viridiplantae</taxon>
        <taxon>Streptophyta</taxon>
        <taxon>Embryophyta</taxon>
        <taxon>Tracheophyta</taxon>
        <taxon>Spermatophyta</taxon>
        <taxon>Magnoliopsida</taxon>
        <taxon>eudicotyledons</taxon>
        <taxon>Gunneridae</taxon>
        <taxon>Pentapetalae</taxon>
        <taxon>asterids</taxon>
        <taxon>campanulids</taxon>
        <taxon>Asterales</taxon>
        <taxon>Asteraceae</taxon>
        <taxon>Asteroideae</taxon>
        <taxon>Heliantheae alliance</taxon>
        <taxon>Millerieae</taxon>
        <taxon>Smallanthus</taxon>
    </lineage>
</organism>
<evidence type="ECO:0000313" key="1">
    <source>
        <dbReference type="EMBL" id="KAI3827988.1"/>
    </source>
</evidence>
<gene>
    <name evidence="1" type="ORF">L1987_02077</name>
</gene>
<accession>A0ACB9K6U5</accession>
<reference evidence="2" key="1">
    <citation type="journal article" date="2022" name="Mol. Ecol. Resour.">
        <title>The genomes of chicory, endive, great burdock and yacon provide insights into Asteraceae palaeo-polyploidization history and plant inulin production.</title>
        <authorList>
            <person name="Fan W."/>
            <person name="Wang S."/>
            <person name="Wang H."/>
            <person name="Wang A."/>
            <person name="Jiang F."/>
            <person name="Liu H."/>
            <person name="Zhao H."/>
            <person name="Xu D."/>
            <person name="Zhang Y."/>
        </authorList>
    </citation>
    <scope>NUCLEOTIDE SEQUENCE [LARGE SCALE GENOMIC DNA]</scope>
    <source>
        <strain evidence="2">cv. Yunnan</strain>
    </source>
</reference>